<evidence type="ECO:0000313" key="2">
    <source>
        <dbReference type="EMBL" id="KKK53076.1"/>
    </source>
</evidence>
<dbReference type="SMART" id="SM00710">
    <property type="entry name" value="PbH1"/>
    <property type="match status" value="4"/>
</dbReference>
<dbReference type="InterPro" id="IPR011050">
    <property type="entry name" value="Pectin_lyase_fold/virulence"/>
</dbReference>
<sequence length="346" mass="37079">QESFGSQTGPFIVVESSEAVRQGGMYRCSGAADDVELQEAIDLAEARGGGTVEITEGGFYTMAVVTLPANVILRGRGAASIIEKNFTDYAIKSIGSDGSELANVKIRDMKITRNAEDTGNWPLVFMRYVDELLVENIIFEGGLAYGIEINNCDNFVVKDSVFVNGQAGGITLNGSSGIVSNCFFYGTVARTANYTACTLVTSPNCRISECQIHDLWSEAGNMVQGISLNQSEESIVNGCDFYNLFAYGNGLVFGVNIGTSGHKASVIDSTFKNILGYGDDLLDERDKGMAILNNASDDCQYIGNNVENCGYGIVIFTASADRNIVTGNRCIDNGQLIDRGNCESTT</sequence>
<dbReference type="Gene3D" id="2.160.20.10">
    <property type="entry name" value="Single-stranded right-handed beta-helix, Pectin lyase-like"/>
    <property type="match status" value="1"/>
</dbReference>
<comment type="caution">
    <text evidence="2">The sequence shown here is derived from an EMBL/GenBank/DDBJ whole genome shotgun (WGS) entry which is preliminary data.</text>
</comment>
<organism evidence="2">
    <name type="scientific">marine sediment metagenome</name>
    <dbReference type="NCBI Taxonomy" id="412755"/>
    <lineage>
        <taxon>unclassified sequences</taxon>
        <taxon>metagenomes</taxon>
        <taxon>ecological metagenomes</taxon>
    </lineage>
</organism>
<feature type="non-terminal residue" evidence="2">
    <location>
        <position position="1"/>
    </location>
</feature>
<gene>
    <name evidence="2" type="ORF">LCGC14_3098410</name>
</gene>
<dbReference type="EMBL" id="LAZR01066689">
    <property type="protein sequence ID" value="KKK53076.1"/>
    <property type="molecule type" value="Genomic_DNA"/>
</dbReference>
<dbReference type="InterPro" id="IPR012334">
    <property type="entry name" value="Pectin_lyas_fold"/>
</dbReference>
<reference evidence="2" key="1">
    <citation type="journal article" date="2015" name="Nature">
        <title>Complex archaea that bridge the gap between prokaryotes and eukaryotes.</title>
        <authorList>
            <person name="Spang A."/>
            <person name="Saw J.H."/>
            <person name="Jorgensen S.L."/>
            <person name="Zaremba-Niedzwiedzka K."/>
            <person name="Martijn J."/>
            <person name="Lind A.E."/>
            <person name="van Eijk R."/>
            <person name="Schleper C."/>
            <person name="Guy L."/>
            <person name="Ettema T.J."/>
        </authorList>
    </citation>
    <scope>NUCLEOTIDE SEQUENCE</scope>
</reference>
<dbReference type="InterPro" id="IPR006626">
    <property type="entry name" value="PbH1"/>
</dbReference>
<dbReference type="SUPFAM" id="SSF51126">
    <property type="entry name" value="Pectin lyase-like"/>
    <property type="match status" value="1"/>
</dbReference>
<accession>A0A0F8YYJ3</accession>
<evidence type="ECO:0000259" key="1">
    <source>
        <dbReference type="Pfam" id="PF13229"/>
    </source>
</evidence>
<dbReference type="Pfam" id="PF13229">
    <property type="entry name" value="Beta_helix"/>
    <property type="match status" value="1"/>
</dbReference>
<dbReference type="AlphaFoldDB" id="A0A0F8YYJ3"/>
<name>A0A0F8YYJ3_9ZZZZ</name>
<proteinExistence type="predicted"/>
<protein>
    <recommendedName>
        <fullName evidence="1">Right handed beta helix domain-containing protein</fullName>
    </recommendedName>
</protein>
<feature type="domain" description="Right handed beta helix" evidence="1">
    <location>
        <begin position="124"/>
        <end position="293"/>
    </location>
</feature>
<feature type="non-terminal residue" evidence="2">
    <location>
        <position position="346"/>
    </location>
</feature>
<dbReference type="InterPro" id="IPR039448">
    <property type="entry name" value="Beta_helix"/>
</dbReference>